<dbReference type="SUPFAM" id="SSF52540">
    <property type="entry name" value="P-loop containing nucleoside triphosphate hydrolases"/>
    <property type="match status" value="1"/>
</dbReference>
<dbReference type="InterPro" id="IPR027417">
    <property type="entry name" value="P-loop_NTPase"/>
</dbReference>
<dbReference type="InterPro" id="IPR050678">
    <property type="entry name" value="DNA_Partitioning_ATPase"/>
</dbReference>
<name>A0A315ZSA6_9ACTN</name>
<dbReference type="Pfam" id="PF13614">
    <property type="entry name" value="AAA_31"/>
    <property type="match status" value="1"/>
</dbReference>
<gene>
    <name evidence="2" type="ORF">BXY45_1309</name>
</gene>
<comment type="caution">
    <text evidence="2">The sequence shown here is derived from an EMBL/GenBank/DDBJ whole genome shotgun (WGS) entry which is preliminary data.</text>
</comment>
<dbReference type="EMBL" id="QGDQ01000030">
    <property type="protein sequence ID" value="PWJ48445.1"/>
    <property type="molecule type" value="Genomic_DNA"/>
</dbReference>
<dbReference type="PANTHER" id="PTHR13696:SF99">
    <property type="entry name" value="COBYRINIC ACID AC-DIAMIDE SYNTHASE"/>
    <property type="match status" value="1"/>
</dbReference>
<dbReference type="AlphaFoldDB" id="A0A315ZSA6"/>
<dbReference type="CDD" id="cd02042">
    <property type="entry name" value="ParAB_family"/>
    <property type="match status" value="1"/>
</dbReference>
<keyword evidence="3" id="KW-1185">Reference proteome</keyword>
<dbReference type="InterPro" id="IPR025669">
    <property type="entry name" value="AAA_dom"/>
</dbReference>
<sequence length="326" mass="35562">MTTVAFFNNKGGVGKTTLVYHLASMISRLGRRVLAVDLDPQANLTAHFLGDDDLESLWTAPLEERTTIAGAVHPIVEGTGDVRVTAPRLVAEDLWLLAGDLDLSRFEEKLAAAWPSTLTGSSNADVRATTAFHRLTAAAASEVAADVTLIDVGPNLGALNRAALLSADHVVVPLGADLFSVQGLRNLGPALHRWRQDWQGTARPRITLDVSLPSGEMRPLGYVVMQPSMRLDRPVKAYQTWLDRIPDVYRSTLGTTDQSLVDPAIGTVRNFRSLMPLSHDARKPMFDLRTADGAIGSTQRYVQLCFAEFRALAEEVLERLDLPSTE</sequence>
<proteinExistence type="predicted"/>
<evidence type="ECO:0000313" key="3">
    <source>
        <dbReference type="Proteomes" id="UP000245469"/>
    </source>
</evidence>
<dbReference type="PANTHER" id="PTHR13696">
    <property type="entry name" value="P-LOOP CONTAINING NUCLEOSIDE TRIPHOSPHATE HYDROLASE"/>
    <property type="match status" value="1"/>
</dbReference>
<organism evidence="2 3">
    <name type="scientific">Quadrisphaera granulorum</name>
    <dbReference type="NCBI Taxonomy" id="317664"/>
    <lineage>
        <taxon>Bacteria</taxon>
        <taxon>Bacillati</taxon>
        <taxon>Actinomycetota</taxon>
        <taxon>Actinomycetes</taxon>
        <taxon>Kineosporiales</taxon>
        <taxon>Kineosporiaceae</taxon>
        <taxon>Quadrisphaera</taxon>
    </lineage>
</organism>
<feature type="domain" description="AAA" evidence="1">
    <location>
        <begin position="1"/>
        <end position="192"/>
    </location>
</feature>
<evidence type="ECO:0000259" key="1">
    <source>
        <dbReference type="Pfam" id="PF13614"/>
    </source>
</evidence>
<reference evidence="2 3" key="1">
    <citation type="submission" date="2018-03" db="EMBL/GenBank/DDBJ databases">
        <title>Genomic Encyclopedia of Archaeal and Bacterial Type Strains, Phase II (KMG-II): from individual species to whole genera.</title>
        <authorList>
            <person name="Goeker M."/>
        </authorList>
    </citation>
    <scope>NUCLEOTIDE SEQUENCE [LARGE SCALE GENOMIC DNA]</scope>
    <source>
        <strain evidence="2 3">DSM 44889</strain>
    </source>
</reference>
<dbReference type="Gene3D" id="3.40.50.300">
    <property type="entry name" value="P-loop containing nucleotide triphosphate hydrolases"/>
    <property type="match status" value="1"/>
</dbReference>
<accession>A0A315ZSA6</accession>
<evidence type="ECO:0000313" key="2">
    <source>
        <dbReference type="EMBL" id="PWJ48445.1"/>
    </source>
</evidence>
<dbReference type="RefSeq" id="WP_109776037.1">
    <property type="nucleotide sequence ID" value="NZ_QGDQ01000030.1"/>
</dbReference>
<dbReference type="OrthoDB" id="69313at2"/>
<protein>
    <submittedName>
        <fullName evidence="2">Cellulose biosynthesis protein BcsQ</fullName>
    </submittedName>
</protein>
<dbReference type="Proteomes" id="UP000245469">
    <property type="component" value="Unassembled WGS sequence"/>
</dbReference>